<accession>A0A5D5AU31</accession>
<keyword evidence="1" id="KW-1133">Transmembrane helix</keyword>
<keyword evidence="3" id="KW-1185">Reference proteome</keyword>
<evidence type="ECO:0000313" key="2">
    <source>
        <dbReference type="EMBL" id="TYT63090.1"/>
    </source>
</evidence>
<name>A0A5D5AU31_9EURY</name>
<dbReference type="AlphaFoldDB" id="A0A5D5AU31"/>
<gene>
    <name evidence="2" type="ORF">FYC77_05455</name>
</gene>
<organism evidence="2 3">
    <name type="scientific">Natrialba swarupiae</name>
    <dbReference type="NCBI Taxonomy" id="2448032"/>
    <lineage>
        <taxon>Archaea</taxon>
        <taxon>Methanobacteriati</taxon>
        <taxon>Methanobacteriota</taxon>
        <taxon>Stenosarchaea group</taxon>
        <taxon>Halobacteria</taxon>
        <taxon>Halobacteriales</taxon>
        <taxon>Natrialbaceae</taxon>
        <taxon>Natrialba</taxon>
    </lineage>
</organism>
<keyword evidence="1" id="KW-0812">Transmembrane</keyword>
<evidence type="ECO:0000256" key="1">
    <source>
        <dbReference type="SAM" id="Phobius"/>
    </source>
</evidence>
<keyword evidence="1" id="KW-0472">Membrane</keyword>
<dbReference type="RefSeq" id="WP_149080493.1">
    <property type="nucleotide sequence ID" value="NZ_VTAW01000004.1"/>
</dbReference>
<sequence>MGLCAIAFVRVEPVFSLLYGVVAVLSAAAFVSGRFQAFVDDNRAAVFGSLIAFVGIVLAAIVVLR</sequence>
<feature type="transmembrane region" description="Helical" evidence="1">
    <location>
        <begin position="12"/>
        <end position="32"/>
    </location>
</feature>
<feature type="transmembrane region" description="Helical" evidence="1">
    <location>
        <begin position="44"/>
        <end position="64"/>
    </location>
</feature>
<reference evidence="2 3" key="1">
    <citation type="submission" date="2019-08" db="EMBL/GenBank/DDBJ databases">
        <title>Archaea genome.</title>
        <authorList>
            <person name="Kajale S."/>
            <person name="Shouche Y."/>
            <person name="Deshpande N."/>
            <person name="Sharma A."/>
        </authorList>
    </citation>
    <scope>NUCLEOTIDE SEQUENCE [LARGE SCALE GENOMIC DNA]</scope>
    <source>
        <strain evidence="2 3">ESP3B_9</strain>
    </source>
</reference>
<evidence type="ECO:0000313" key="3">
    <source>
        <dbReference type="Proteomes" id="UP000324104"/>
    </source>
</evidence>
<dbReference type="EMBL" id="VTAW01000004">
    <property type="protein sequence ID" value="TYT63090.1"/>
    <property type="molecule type" value="Genomic_DNA"/>
</dbReference>
<proteinExistence type="predicted"/>
<protein>
    <submittedName>
        <fullName evidence="2">Uncharacterized protein</fullName>
    </submittedName>
</protein>
<dbReference type="Proteomes" id="UP000324104">
    <property type="component" value="Unassembled WGS sequence"/>
</dbReference>
<comment type="caution">
    <text evidence="2">The sequence shown here is derived from an EMBL/GenBank/DDBJ whole genome shotgun (WGS) entry which is preliminary data.</text>
</comment>